<reference evidence="10" key="1">
    <citation type="journal article" date="2013" name="Science">
        <title>The Amborella genome and the evolution of flowering plants.</title>
        <authorList>
            <consortium name="Amborella Genome Project"/>
        </authorList>
    </citation>
    <scope>NUCLEOTIDE SEQUENCE [LARGE SCALE GENOMIC DNA]</scope>
</reference>
<feature type="region of interest" description="Disordered" evidence="5">
    <location>
        <begin position="1444"/>
        <end position="1487"/>
    </location>
</feature>
<feature type="compositionally biased region" description="Polar residues" evidence="5">
    <location>
        <begin position="1588"/>
        <end position="1610"/>
    </location>
</feature>
<comment type="subcellular location">
    <subcellularLocation>
        <location evidence="1">Nucleus</location>
    </subcellularLocation>
</comment>
<feature type="domain" description="Nucleoprotein TPR/MLP1-2" evidence="6">
    <location>
        <begin position="1046"/>
        <end position="1173"/>
    </location>
</feature>
<feature type="compositionally biased region" description="Basic and acidic residues" evidence="5">
    <location>
        <begin position="1444"/>
        <end position="1465"/>
    </location>
</feature>
<evidence type="ECO:0000256" key="2">
    <source>
        <dbReference type="ARBA" id="ARBA00023054"/>
    </source>
</evidence>
<dbReference type="Proteomes" id="UP000017836">
    <property type="component" value="Unassembled WGS sequence"/>
</dbReference>
<feature type="region of interest" description="Disordered" evidence="5">
    <location>
        <begin position="1584"/>
        <end position="2043"/>
    </location>
</feature>
<feature type="coiled-coil region" evidence="4">
    <location>
        <begin position="994"/>
        <end position="1169"/>
    </location>
</feature>
<dbReference type="InterPro" id="IPR057577">
    <property type="entry name" value="Nucleoprot-TPR/MLP1_dom"/>
</dbReference>
<dbReference type="EMBL" id="KI394293">
    <property type="protein sequence ID" value="ERN04211.1"/>
    <property type="molecule type" value="Genomic_DNA"/>
</dbReference>
<sequence length="2043" mass="231259">MPLFLSDEELRRLAGDGMAVAERADAFIRELQAGFHAQMDAGASSAEESYALVEQKFVSLSSRSSELEARNARLTSTLDERTAEIAKLQAETHQLQVKAISKDSEVERLSVEVSELHQSKRQLLELLEQKDSEINEKNAVINSYLDKIVKLTDTVSLKEAKLHDGESELSRSRATCARLAQEKELIEKHNAWLNDELTSKVNSLLELRRSHAEYEVDMSAKLADVEKQLNQCTGSLKWNKERVKELEERLAAAQEELCSSKNTAAAKEEQFSAEIVTATRLVELYKESSEEWSKKAGELEGVIKALETHSNQVEDDYKEKLERQTTLKNELEKEAASLKEKLEKCEQDIENARKENELDLLQLVSVPVNSTGEATVTSLEGRKGVEGNKMIVPKMPYGVSGTALAASLLRDGWSLAKMYTKYQEAVDALRHEQLGRKQSEIILERVLYEIEEKAKVVMHEREENGKMLEAYTSMNEKLQQALSDQAGFEKTIRELKADLKQHERDSRFKEREIEDLKRQVVVLLKECRDIQLRYGVGNGNFPDDAPSHAVADLEVDSETDKVISENLLTFKGINGLLEQNVKLRSLVRSLTAQVEQNQEELKEAFHLELRNKTEEAASKVEAVLRRSEEQVQMIESLHSAVGMYKRLYEEEVKNRAAYPPLLEAIPDDGRKDLLRLFEGSQEATKKAYEQAAERAKSLEEEVAKARSEATFLRLERDKLAMEAKFARERLDNFVKDSENQRNEANAILARNVEFSQMIIEYQRKLRESAQIVQASDELSQKLSVELSLLKHEKDILVNAEKRASEEVVSLTRRVHRLQASLDTFQSAEEVREEARTTGKRKLEEELQRVQREWAEAKRELQEEREHVRHLTNDRERTLKDAMRQVEDMGNKLTNALQSVAAAEARAAVSEARCIDLQAKLKHSEDKFAVKGPGTASAVSLTNEAFTDLQKAKEEIQNLKDEARSYKDHMLQFKHIAQVNEDALKQIEVAHHEYSTEAEKMKRSLEAEIGSLRRRISELESDLLSKDRDTALVIAEKEASLSSALAEIVRLNEMHSAKISQSEELEIRISSLKEDLEKEHMRWRTAQNNYERQVILQSETIQELTRTSEVLALLQDEASQLRKTVDALRSENDILKATWTREKTELEMSKVEAEKKYKEIDEVNKILLNRLEALDIRLAERERSVAGQSPDKKNESDLQNVIGYLRRSKEIAETEISLLKQERLRLQTQLESALKACERTQSELNAEHANSRTAIYTDEEFKSLELQVRELNLLRESNMQLRQENKHNFDECQRLHEVAQKANAEVEHLGRLLKEKEVELEASHKELEKQKSELGHWENRVSKLLESYKNIDVGNYENLKADFERVQENLVAKEAELEELKKISVEKEEKILQLELELESRKLELTEMEKKIQDATQIEDKLKAEIERLKKLTNSWRRKAEAVMKEKEELNREKQALSKQLEDYKSSKRSTGETPKQHETIIRQEQIENEKDTRIQTLEKLFEKEREELRKERVNRKHDRKIFEGIVQKAAQEKKKLEEELKHMHARDRGTENSGLAAAQLSSETELDEKTAGYFLAIEQMEEAAGLSVSDSGHGQTSEQPLPVDTLSSAGANDKSSRQVSSTTPLIPPTTETTPPAALPVKGSEEHQLVSKPPMAEARKFSRKIVRPKLERPSASSQQQQQHVAEVAAAEATSEIDTSGHKGNEAEEARQPSIDNLEVPMPTTSGARKRLASSLDLKEDEAAVLSHDQQEQQSLDLTKKSRTDDQTSFVTLPPLPADDQLLSGESAHISDEQEKLIKEEDTAGLNRKEQTPNSVMNEVEAEPPHQNLEAANEAEPPLSENPESPGNTVAEDDDASKKTDDQETTSSPMEMVVEEREEGELVAEEEGAMDDDAVMMPLESSFLAEEGEAAPQVEAEVETQAETEVDAGVEAEEASMHEEQQQRGHHVGGEQAAEEGNDGKSNNDKESKALESGASGLAETEHKEETTAASTTTVVHQPRELSTPGGRTMSRRLDRGFSSPARGVGRGRGGRGNRRNVGSQGGRG</sequence>
<dbReference type="PANTHER" id="PTHR18898">
    <property type="entry name" value="NUCLEOPROTEIN TPR-RELATED"/>
    <property type="match status" value="1"/>
</dbReference>
<dbReference type="PANTHER" id="PTHR18898:SF2">
    <property type="entry name" value="NUCLEOPROTEIN TPR"/>
    <property type="match status" value="1"/>
</dbReference>
<evidence type="ECO:0000259" key="6">
    <source>
        <dbReference type="Pfam" id="PF07926"/>
    </source>
</evidence>
<keyword evidence="10" id="KW-1185">Reference proteome</keyword>
<evidence type="ECO:0000256" key="1">
    <source>
        <dbReference type="ARBA" id="ARBA00004123"/>
    </source>
</evidence>
<feature type="domain" description="NUA/TPR/MLP1-2-like" evidence="8">
    <location>
        <begin position="492"/>
        <end position="598"/>
    </location>
</feature>
<feature type="coiled-coil region" evidence="4">
    <location>
        <begin position="303"/>
        <end position="362"/>
    </location>
</feature>
<name>W1P9E5_AMBTC</name>
<feature type="coiled-coil region" evidence="4">
    <location>
        <begin position="941"/>
        <end position="968"/>
    </location>
</feature>
<accession>W1P9E5</accession>
<proteinExistence type="predicted"/>
<feature type="coiled-coil region" evidence="4">
    <location>
        <begin position="580"/>
        <end position="630"/>
    </location>
</feature>
<dbReference type="GO" id="GO:0005643">
    <property type="term" value="C:nuclear pore"/>
    <property type="evidence" value="ECO:0000318"/>
    <property type="project" value="GO_Central"/>
</dbReference>
<dbReference type="Pfam" id="PF25481">
    <property type="entry name" value="Nucleoprot-TPR"/>
    <property type="match status" value="1"/>
</dbReference>
<dbReference type="GO" id="GO:0006606">
    <property type="term" value="P:protein import into nucleus"/>
    <property type="evidence" value="ECO:0007669"/>
    <property type="project" value="InterPro"/>
</dbReference>
<feature type="coiled-coil region" evidence="4">
    <location>
        <begin position="681"/>
        <end position="743"/>
    </location>
</feature>
<dbReference type="STRING" id="13333.W1P9E5"/>
<feature type="compositionally biased region" description="Basic and acidic residues" evidence="5">
    <location>
        <begin position="1956"/>
        <end position="1968"/>
    </location>
</feature>
<feature type="coiled-coil region" evidence="4">
    <location>
        <begin position="839"/>
        <end position="898"/>
    </location>
</feature>
<feature type="compositionally biased region" description="Acidic residues" evidence="5">
    <location>
        <begin position="1914"/>
        <end position="1932"/>
    </location>
</feature>
<evidence type="ECO:0000256" key="4">
    <source>
        <dbReference type="SAM" id="Coils"/>
    </source>
</evidence>
<organism evidence="9 10">
    <name type="scientific">Amborella trichopoda</name>
    <dbReference type="NCBI Taxonomy" id="13333"/>
    <lineage>
        <taxon>Eukaryota</taxon>
        <taxon>Viridiplantae</taxon>
        <taxon>Streptophyta</taxon>
        <taxon>Embryophyta</taxon>
        <taxon>Tracheophyta</taxon>
        <taxon>Spermatophyta</taxon>
        <taxon>Magnoliopsida</taxon>
        <taxon>Amborellales</taxon>
        <taxon>Amborellaceae</taxon>
        <taxon>Amborella</taxon>
    </lineage>
</organism>
<keyword evidence="2 4" id="KW-0175">Coiled coil</keyword>
<evidence type="ECO:0000256" key="5">
    <source>
        <dbReference type="SAM" id="MobiDB-lite"/>
    </source>
</evidence>
<dbReference type="InterPro" id="IPR012929">
    <property type="entry name" value="Nucleoprot-TPR/MLP1-2_dom"/>
</dbReference>
<gene>
    <name evidence="9" type="ORF">AMTR_s00077p00124730</name>
</gene>
<dbReference type="GO" id="GO:0006406">
    <property type="term" value="P:mRNA export from nucleus"/>
    <property type="evidence" value="ECO:0000318"/>
    <property type="project" value="GO_Central"/>
</dbReference>
<dbReference type="OrthoDB" id="343070at2759"/>
<feature type="domain" description="Nucleoprotein TPR/MPL1" evidence="7">
    <location>
        <begin position="167"/>
        <end position="246"/>
    </location>
</feature>
<dbReference type="OMA" id="HAQQNYE"/>
<evidence type="ECO:0000259" key="7">
    <source>
        <dbReference type="Pfam" id="PF25481"/>
    </source>
</evidence>
<keyword evidence="3" id="KW-0539">Nucleus</keyword>
<feature type="compositionally biased region" description="Basic and acidic residues" evidence="5">
    <location>
        <begin position="1787"/>
        <end position="1809"/>
    </location>
</feature>
<dbReference type="GO" id="GO:0017056">
    <property type="term" value="F:structural constituent of nuclear pore"/>
    <property type="evidence" value="ECO:0000318"/>
    <property type="project" value="GO_Central"/>
</dbReference>
<feature type="compositionally biased region" description="Low complexity" evidence="5">
    <location>
        <begin position="1673"/>
        <end position="1691"/>
    </location>
</feature>
<feature type="compositionally biased region" description="Basic and acidic residues" evidence="5">
    <location>
        <begin position="1474"/>
        <end position="1487"/>
    </location>
</feature>
<evidence type="ECO:0000256" key="3">
    <source>
        <dbReference type="ARBA" id="ARBA00023242"/>
    </source>
</evidence>
<feature type="coiled-coil region" evidence="4">
    <location>
        <begin position="485"/>
        <end position="533"/>
    </location>
</feature>
<evidence type="ECO:0000313" key="10">
    <source>
        <dbReference type="Proteomes" id="UP000017836"/>
    </source>
</evidence>
<dbReference type="InterPro" id="IPR057974">
    <property type="entry name" value="NUA/TPR/MLP1-2-like_dom"/>
</dbReference>
<dbReference type="eggNOG" id="KOG4674">
    <property type="taxonomic scope" value="Eukaryota"/>
</dbReference>
<feature type="compositionally biased region" description="Basic and acidic residues" evidence="5">
    <location>
        <begin position="1697"/>
        <end position="1709"/>
    </location>
</feature>
<dbReference type="HOGENOM" id="CLU_001545_0_0_1"/>
<feature type="compositionally biased region" description="Low complexity" evidence="5">
    <location>
        <begin position="1622"/>
        <end position="1639"/>
    </location>
</feature>
<feature type="region of interest" description="Disordered" evidence="5">
    <location>
        <begin position="1531"/>
        <end position="1566"/>
    </location>
</feature>
<feature type="coiled-coil region" evidence="4">
    <location>
        <begin position="71"/>
        <end position="136"/>
    </location>
</feature>
<protein>
    <submittedName>
        <fullName evidence="9">Uncharacterized protein</fullName>
    </submittedName>
</protein>
<feature type="compositionally biased region" description="Basic and acidic residues" evidence="5">
    <location>
        <begin position="1531"/>
        <end position="1550"/>
    </location>
</feature>
<evidence type="ECO:0000313" key="9">
    <source>
        <dbReference type="EMBL" id="ERN04211.1"/>
    </source>
</evidence>
<feature type="compositionally biased region" description="Acidic residues" evidence="5">
    <location>
        <begin position="1874"/>
        <end position="1892"/>
    </location>
</feature>
<dbReference type="Pfam" id="PF25785">
    <property type="entry name" value="TPR"/>
    <property type="match status" value="1"/>
</dbReference>
<dbReference type="Pfam" id="PF07926">
    <property type="entry name" value="TPR_MLP1_2"/>
    <property type="match status" value="1"/>
</dbReference>
<evidence type="ECO:0000259" key="8">
    <source>
        <dbReference type="Pfam" id="PF25785"/>
    </source>
</evidence>
<dbReference type="Gramene" id="ERN04211">
    <property type="protein sequence ID" value="ERN04211"/>
    <property type="gene ID" value="AMTR_s00077p00124730"/>
</dbReference>